<accession>A0A7X9ZYF9</accession>
<gene>
    <name evidence="2" type="ORF">HHL14_20120</name>
</gene>
<keyword evidence="3" id="KW-1185">Reference proteome</keyword>
<protein>
    <submittedName>
        <fullName evidence="2">Uncharacterized protein</fullName>
    </submittedName>
</protein>
<dbReference type="AlphaFoldDB" id="A0A7X9ZYF9"/>
<evidence type="ECO:0000256" key="1">
    <source>
        <dbReference type="SAM" id="MobiDB-lite"/>
    </source>
</evidence>
<feature type="compositionally biased region" description="Basic and acidic residues" evidence="1">
    <location>
        <begin position="86"/>
        <end position="100"/>
    </location>
</feature>
<feature type="region of interest" description="Disordered" evidence="1">
    <location>
        <begin position="79"/>
        <end position="100"/>
    </location>
</feature>
<evidence type="ECO:0000313" key="3">
    <source>
        <dbReference type="Proteomes" id="UP000583127"/>
    </source>
</evidence>
<sequence length="100" mass="11226">MVRGRHAKKEVEAALTYAEQHGWRVQDGGRGHAWGKIYCPHNHAECRCGEFCISSVWSTPKNPGNHARHLRRIVDNCTARGSGHGVEQEAHESGMERRQG</sequence>
<dbReference type="EMBL" id="JABBFZ010000012">
    <property type="protein sequence ID" value="NML33129.1"/>
    <property type="molecule type" value="Genomic_DNA"/>
</dbReference>
<proteinExistence type="predicted"/>
<reference evidence="2 3" key="1">
    <citation type="submission" date="2020-04" db="EMBL/GenBank/DDBJ databases">
        <title>Paraburkholderia sp. G-4-1-8 isolated from soil.</title>
        <authorList>
            <person name="Dahal R.H."/>
        </authorList>
    </citation>
    <scope>NUCLEOTIDE SEQUENCE [LARGE SCALE GENOMIC DNA]</scope>
    <source>
        <strain evidence="2 3">G-4-1-8</strain>
    </source>
</reference>
<organism evidence="2 3">
    <name type="scientific">Paraburkholderia antibiotica</name>
    <dbReference type="NCBI Taxonomy" id="2728839"/>
    <lineage>
        <taxon>Bacteria</taxon>
        <taxon>Pseudomonadati</taxon>
        <taxon>Pseudomonadota</taxon>
        <taxon>Betaproteobacteria</taxon>
        <taxon>Burkholderiales</taxon>
        <taxon>Burkholderiaceae</taxon>
        <taxon>Paraburkholderia</taxon>
    </lineage>
</organism>
<comment type="caution">
    <text evidence="2">The sequence shown here is derived from an EMBL/GenBank/DDBJ whole genome shotgun (WGS) entry which is preliminary data.</text>
</comment>
<name>A0A7X9ZYF9_9BURK</name>
<dbReference type="RefSeq" id="WP_169499399.1">
    <property type="nucleotide sequence ID" value="NZ_JABBFZ010000012.1"/>
</dbReference>
<dbReference type="Proteomes" id="UP000583127">
    <property type="component" value="Unassembled WGS sequence"/>
</dbReference>
<evidence type="ECO:0000313" key="2">
    <source>
        <dbReference type="EMBL" id="NML33129.1"/>
    </source>
</evidence>